<name>A0ABY8D8F3_9HYPH</name>
<accession>A0ABY8D8F3</accession>
<dbReference type="EMBL" id="CP120372">
    <property type="protein sequence ID" value="WEX85391.1"/>
    <property type="molecule type" value="Genomic_DNA"/>
</dbReference>
<evidence type="ECO:0000313" key="3">
    <source>
        <dbReference type="Proteomes" id="UP001235547"/>
    </source>
</evidence>
<feature type="domain" description="EAL" evidence="1">
    <location>
        <begin position="6"/>
        <end position="252"/>
    </location>
</feature>
<keyword evidence="2" id="KW-0614">Plasmid</keyword>
<dbReference type="InterPro" id="IPR035919">
    <property type="entry name" value="EAL_sf"/>
</dbReference>
<dbReference type="SMART" id="SM00052">
    <property type="entry name" value="EAL"/>
    <property type="match status" value="1"/>
</dbReference>
<dbReference type="InterPro" id="IPR050706">
    <property type="entry name" value="Cyclic-di-GMP_PDE-like"/>
</dbReference>
<dbReference type="CDD" id="cd01948">
    <property type="entry name" value="EAL"/>
    <property type="match status" value="1"/>
</dbReference>
<sequence length="271" mass="29309">MNLDEADNIVRTARRAMRLGRIGFSVQQVNCINNHHEVIYSECLARLLNLDGDVITAGEFLPALEASGYAPELDRCILSLAFEWLSKSASGSLGCNVSSLNFSNTENRAMLYDHLHRNRSFAPRLVLEITESAPSFGAAEFIRDIRKLGYRVAIDDFGTGFSTPEAIFSMAVDIVKIDAFFVQLNRRLGADRVLHHMVGLASCAAPTIVVEGIETYEQLTLAKAAGATHVQGYLLSEPTLCPVFRGLAHPGAPGSAAAGGLQVPGFTKRSA</sequence>
<dbReference type="InterPro" id="IPR001633">
    <property type="entry name" value="EAL_dom"/>
</dbReference>
<protein>
    <submittedName>
        <fullName evidence="2">EAL domain-containing protein</fullName>
    </submittedName>
</protein>
<dbReference type="Pfam" id="PF00563">
    <property type="entry name" value="EAL"/>
    <property type="match status" value="1"/>
</dbReference>
<dbReference type="SUPFAM" id="SSF141868">
    <property type="entry name" value="EAL domain-like"/>
    <property type="match status" value="1"/>
</dbReference>
<dbReference type="RefSeq" id="WP_280736302.1">
    <property type="nucleotide sequence ID" value="NZ_CP120369.1"/>
</dbReference>
<dbReference type="PANTHER" id="PTHR33121">
    <property type="entry name" value="CYCLIC DI-GMP PHOSPHODIESTERASE PDEF"/>
    <property type="match status" value="1"/>
</dbReference>
<gene>
    <name evidence="2" type="ORF">PYH38_006336</name>
</gene>
<geneLocation type="plasmid" evidence="2 3">
    <name>unnamed</name>
</geneLocation>
<dbReference type="PROSITE" id="PS50883">
    <property type="entry name" value="EAL"/>
    <property type="match status" value="1"/>
</dbReference>
<dbReference type="Gene3D" id="3.20.20.450">
    <property type="entry name" value="EAL domain"/>
    <property type="match status" value="1"/>
</dbReference>
<evidence type="ECO:0000313" key="2">
    <source>
        <dbReference type="EMBL" id="WEX85391.1"/>
    </source>
</evidence>
<keyword evidence="3" id="KW-1185">Reference proteome</keyword>
<proteinExistence type="predicted"/>
<evidence type="ECO:0000259" key="1">
    <source>
        <dbReference type="PROSITE" id="PS50883"/>
    </source>
</evidence>
<reference evidence="2 3" key="1">
    <citation type="submission" date="2023-03" db="EMBL/GenBank/DDBJ databases">
        <authorList>
            <person name="Kaur S."/>
            <person name="Espinosa-Saiz D."/>
            <person name="Velazquez E."/>
            <person name="Menendez E."/>
            <person name="diCenzo G.C."/>
        </authorList>
    </citation>
    <scope>NUCLEOTIDE SEQUENCE [LARGE SCALE GENOMIC DNA]</scope>
    <source>
        <strain evidence="2 3">LMG 27395</strain>
        <plasmid evidence="2 3">unnamed</plasmid>
    </source>
</reference>
<organism evidence="2 3">
    <name type="scientific">Sinorhizobium numidicum</name>
    <dbReference type="NCBI Taxonomy" id="680248"/>
    <lineage>
        <taxon>Bacteria</taxon>
        <taxon>Pseudomonadati</taxon>
        <taxon>Pseudomonadota</taxon>
        <taxon>Alphaproteobacteria</taxon>
        <taxon>Hyphomicrobiales</taxon>
        <taxon>Rhizobiaceae</taxon>
        <taxon>Sinorhizobium/Ensifer group</taxon>
        <taxon>Sinorhizobium</taxon>
    </lineage>
</organism>
<dbReference type="Proteomes" id="UP001235547">
    <property type="component" value="Plasmid unnamed"/>
</dbReference>
<dbReference type="PANTHER" id="PTHR33121:SF23">
    <property type="entry name" value="CYCLIC DI-GMP PHOSPHODIESTERASE PDEB"/>
    <property type="match status" value="1"/>
</dbReference>